<sequence length="349" mass="37944">MAALLALHTDIRSHAALGDVLRDTQDFFFGPGRDRAAEDLSGLRSERFSAETLAQAVDSLADQGFFFATENQMAQGLWRGANGHYTDAFQERCRDTLVDQEVSLADDREDPDADEYFGGEEDKPQSIRERRILSLNGTLDQVRAATVIAANASDPITISATAGSGKTHLMLLLADKIRGGYTHLAPTEAHGHAFKHRAGRGVIASRTLASVAYEAAAALIDRLGGTRLVRPPRIGDSRLSLAEQASRVGLPRIGNSQPAGVLAAVYSALRTWCYRPDAQILPQHFGWRLQTAERDAYVGAASLVWDRLFEPNHPREQRVLSFTLPFGQVAGPTGSRPAVDGHAPDRRSP</sequence>
<name>A0A4R6YIB5_9GAMM</name>
<evidence type="ECO:0000313" key="1">
    <source>
        <dbReference type="EMBL" id="TDR36599.1"/>
    </source>
</evidence>
<organism evidence="1 2">
    <name type="scientific">Tahibacter aquaticus</name>
    <dbReference type="NCBI Taxonomy" id="520092"/>
    <lineage>
        <taxon>Bacteria</taxon>
        <taxon>Pseudomonadati</taxon>
        <taxon>Pseudomonadota</taxon>
        <taxon>Gammaproteobacteria</taxon>
        <taxon>Lysobacterales</taxon>
        <taxon>Rhodanobacteraceae</taxon>
        <taxon>Tahibacter</taxon>
    </lineage>
</organism>
<reference evidence="1 2" key="1">
    <citation type="submission" date="2019-03" db="EMBL/GenBank/DDBJ databases">
        <title>Genomic Encyclopedia of Type Strains, Phase IV (KMG-IV): sequencing the most valuable type-strain genomes for metagenomic binning, comparative biology and taxonomic classification.</title>
        <authorList>
            <person name="Goeker M."/>
        </authorList>
    </citation>
    <scope>NUCLEOTIDE SEQUENCE [LARGE SCALE GENOMIC DNA]</scope>
    <source>
        <strain evidence="1 2">DSM 21667</strain>
    </source>
</reference>
<accession>A0A4R6YIB5</accession>
<dbReference type="EMBL" id="SNZH01000028">
    <property type="protein sequence ID" value="TDR36599.1"/>
    <property type="molecule type" value="Genomic_DNA"/>
</dbReference>
<proteinExistence type="predicted"/>
<keyword evidence="2" id="KW-1185">Reference proteome</keyword>
<comment type="caution">
    <text evidence="1">The sequence shown here is derived from an EMBL/GenBank/DDBJ whole genome shotgun (WGS) entry which is preliminary data.</text>
</comment>
<protein>
    <submittedName>
        <fullName evidence="1">Uncharacterized protein</fullName>
    </submittedName>
</protein>
<dbReference type="AlphaFoldDB" id="A0A4R6YIB5"/>
<gene>
    <name evidence="1" type="ORF">DFR29_12820</name>
</gene>
<dbReference type="Proteomes" id="UP000295293">
    <property type="component" value="Unassembled WGS sequence"/>
</dbReference>
<evidence type="ECO:0000313" key="2">
    <source>
        <dbReference type="Proteomes" id="UP000295293"/>
    </source>
</evidence>